<dbReference type="AlphaFoldDB" id="A0A183SZR0"/>
<evidence type="ECO:0000313" key="2">
    <source>
        <dbReference type="Proteomes" id="UP000275846"/>
    </source>
</evidence>
<proteinExistence type="predicted"/>
<reference evidence="3" key="1">
    <citation type="submission" date="2016-06" db="UniProtKB">
        <authorList>
            <consortium name="WormBaseParasite"/>
        </authorList>
    </citation>
    <scope>IDENTIFICATION</scope>
</reference>
<organism evidence="3">
    <name type="scientific">Schistocephalus solidus</name>
    <name type="common">Tapeworm</name>
    <dbReference type="NCBI Taxonomy" id="70667"/>
    <lineage>
        <taxon>Eukaryota</taxon>
        <taxon>Metazoa</taxon>
        <taxon>Spiralia</taxon>
        <taxon>Lophotrochozoa</taxon>
        <taxon>Platyhelminthes</taxon>
        <taxon>Cestoda</taxon>
        <taxon>Eucestoda</taxon>
        <taxon>Diphyllobothriidea</taxon>
        <taxon>Diphyllobothriidae</taxon>
        <taxon>Schistocephalus</taxon>
    </lineage>
</organism>
<gene>
    <name evidence="1" type="ORF">SSLN_LOCUS9708</name>
</gene>
<reference evidence="1 2" key="2">
    <citation type="submission" date="2018-11" db="EMBL/GenBank/DDBJ databases">
        <authorList>
            <consortium name="Pathogen Informatics"/>
        </authorList>
    </citation>
    <scope>NUCLEOTIDE SEQUENCE [LARGE SCALE GENOMIC DNA]</scope>
    <source>
        <strain evidence="1 2">NST_G2</strain>
    </source>
</reference>
<dbReference type="Proteomes" id="UP000275846">
    <property type="component" value="Unassembled WGS sequence"/>
</dbReference>
<dbReference type="WBParaSite" id="SSLN_0001007001-mRNA-1">
    <property type="protein sequence ID" value="SSLN_0001007001-mRNA-1"/>
    <property type="gene ID" value="SSLN_0001007001"/>
</dbReference>
<keyword evidence="2" id="KW-1185">Reference proteome</keyword>
<dbReference type="EMBL" id="UYSU01035407">
    <property type="protein sequence ID" value="VDL96093.1"/>
    <property type="molecule type" value="Genomic_DNA"/>
</dbReference>
<sequence length="143" mass="15755">MHYYPIPPRVTSAKLYHPLRGPFAVLGVLAPTRFLLRDAIYTESPPFTAHFFKLKHYRHLPVCTADSLPILPTDQVPPVAIEVTVPHTVDPPSTEDSAASLRGGNGPELPCCFNRGLSRFCRQDITLSLLIAESAGRYTTSAK</sequence>
<evidence type="ECO:0000313" key="3">
    <source>
        <dbReference type="WBParaSite" id="SSLN_0001007001-mRNA-1"/>
    </source>
</evidence>
<protein>
    <submittedName>
        <fullName evidence="1 3">Uncharacterized protein</fullName>
    </submittedName>
</protein>
<evidence type="ECO:0000313" key="1">
    <source>
        <dbReference type="EMBL" id="VDL96093.1"/>
    </source>
</evidence>
<name>A0A183SZR0_SCHSO</name>
<dbReference type="OrthoDB" id="6294651at2759"/>
<accession>A0A183SZR0</accession>